<dbReference type="EMBL" id="JBBUTG010000010">
    <property type="protein sequence ID" value="MEK8032396.1"/>
    <property type="molecule type" value="Genomic_DNA"/>
</dbReference>
<name>A0ABU9BR15_9BURK</name>
<keyword evidence="5" id="KW-0645">Protease</keyword>
<evidence type="ECO:0000313" key="6">
    <source>
        <dbReference type="Proteomes" id="UP001371218"/>
    </source>
</evidence>
<feature type="compositionally biased region" description="Low complexity" evidence="3">
    <location>
        <begin position="366"/>
        <end position="382"/>
    </location>
</feature>
<protein>
    <submittedName>
        <fullName evidence="5">D-alanyl-D-alanine carboxypeptidase/D-alanyl-D-alanine-endopeptidase</fullName>
        <ecNumber evidence="5">3.4.16.4</ecNumber>
    </submittedName>
</protein>
<feature type="chain" id="PRO_5045452669" evidence="4">
    <location>
        <begin position="33"/>
        <end position="546"/>
    </location>
</feature>
<keyword evidence="6" id="KW-1185">Reference proteome</keyword>
<dbReference type="Proteomes" id="UP001371218">
    <property type="component" value="Unassembled WGS sequence"/>
</dbReference>
<evidence type="ECO:0000256" key="4">
    <source>
        <dbReference type="SAM" id="SignalP"/>
    </source>
</evidence>
<evidence type="ECO:0000313" key="5">
    <source>
        <dbReference type="EMBL" id="MEK8032396.1"/>
    </source>
</evidence>
<organism evidence="5 6">
    <name type="scientific">Ideonella lacteola</name>
    <dbReference type="NCBI Taxonomy" id="2984193"/>
    <lineage>
        <taxon>Bacteria</taxon>
        <taxon>Pseudomonadati</taxon>
        <taxon>Pseudomonadota</taxon>
        <taxon>Betaproteobacteria</taxon>
        <taxon>Burkholderiales</taxon>
        <taxon>Sphaerotilaceae</taxon>
        <taxon>Ideonella</taxon>
    </lineage>
</organism>
<dbReference type="InterPro" id="IPR012338">
    <property type="entry name" value="Beta-lactam/transpept-like"/>
</dbReference>
<reference evidence="5 6" key="1">
    <citation type="submission" date="2024-04" db="EMBL/GenBank/DDBJ databases">
        <title>Novel species of the genus Ideonella isolated from streams.</title>
        <authorList>
            <person name="Lu H."/>
        </authorList>
    </citation>
    <scope>NUCLEOTIDE SEQUENCE [LARGE SCALE GENOMIC DNA]</scope>
    <source>
        <strain evidence="5 6">DXS29W</strain>
    </source>
</reference>
<dbReference type="PRINTS" id="PR00922">
    <property type="entry name" value="DADACBPTASE3"/>
</dbReference>
<evidence type="ECO:0000256" key="2">
    <source>
        <dbReference type="ARBA" id="ARBA00022801"/>
    </source>
</evidence>
<dbReference type="PANTHER" id="PTHR30023">
    <property type="entry name" value="D-ALANYL-D-ALANINE CARBOXYPEPTIDASE"/>
    <property type="match status" value="1"/>
</dbReference>
<dbReference type="GO" id="GO:0009002">
    <property type="term" value="F:serine-type D-Ala-D-Ala carboxypeptidase activity"/>
    <property type="evidence" value="ECO:0007669"/>
    <property type="project" value="UniProtKB-EC"/>
</dbReference>
<comment type="caution">
    <text evidence="5">The sequence shown here is derived from an EMBL/GenBank/DDBJ whole genome shotgun (WGS) entry which is preliminary data.</text>
</comment>
<dbReference type="Gene3D" id="3.50.80.20">
    <property type="entry name" value="D-Ala-D-Ala carboxypeptidase C, peptidase S13"/>
    <property type="match status" value="1"/>
</dbReference>
<dbReference type="RefSeq" id="WP_341426808.1">
    <property type="nucleotide sequence ID" value="NZ_JBBUTG010000010.1"/>
</dbReference>
<dbReference type="NCBIfam" id="TIGR00666">
    <property type="entry name" value="PBP4"/>
    <property type="match status" value="1"/>
</dbReference>
<dbReference type="Pfam" id="PF02113">
    <property type="entry name" value="Peptidase_S13"/>
    <property type="match status" value="2"/>
</dbReference>
<comment type="similarity">
    <text evidence="1">Belongs to the peptidase S13 family.</text>
</comment>
<gene>
    <name evidence="5" type="primary">dacB</name>
    <name evidence="5" type="ORF">AACH06_16340</name>
</gene>
<dbReference type="Gene3D" id="3.40.710.10">
    <property type="entry name" value="DD-peptidase/beta-lactamase superfamily"/>
    <property type="match status" value="1"/>
</dbReference>
<sequence>MGSGSRVKAKAWRQAMCGAAWLMTLVTPGAMAQSLPAEVEAALQRGKVPANALSAVVQEVGPGSTLLAWNDQPLVNPASLFKLVTTYAALDQLGPAWTWSTPVYLTGTLREGVLDGSVVIQGRGDPKLVLERVWLLLKRLQQQAGVKAIRGDILLDRSAFAPPERQPGDFDNEPFKPQNVQPDALMLNFKAVNYTFTPDPVAGVARISAEPALAGVQVDATVPLAAGPCDDWRTGLKAQLAEPAKVRFVGSYPGACGERVWPLASADPAGYAARLIEAMWRELGGRLDGTVREGSVPQGARLAFEFPSPALADVIRDINKFSNNLMAEQLFLSLPTASLLPPPSATTSLASGNSMAASAPASAPATAADARSEARGAAGSLAKGAPVAMSPIRPEDAREHLRRWVAGRLGEAALQQVVVDNGSGLSRDARVSAQWLARLLQSAWASPVMPELISSLPVTGTDGTLKRSTATAGRAHLKTGSLRDVAAVAGYVLGDSGRRYVLVAIVNHPNAGASRAALDALVQWAIHDAVSPGARCPSCPMRRPTP</sequence>
<feature type="region of interest" description="Disordered" evidence="3">
    <location>
        <begin position="366"/>
        <end position="392"/>
    </location>
</feature>
<dbReference type="SUPFAM" id="SSF56601">
    <property type="entry name" value="beta-lactamase/transpeptidase-like"/>
    <property type="match status" value="1"/>
</dbReference>
<keyword evidence="2 5" id="KW-0378">Hydrolase</keyword>
<evidence type="ECO:0000256" key="3">
    <source>
        <dbReference type="SAM" id="MobiDB-lite"/>
    </source>
</evidence>
<dbReference type="PANTHER" id="PTHR30023:SF0">
    <property type="entry name" value="PENICILLIN-SENSITIVE CARBOXYPEPTIDASE A"/>
    <property type="match status" value="1"/>
</dbReference>
<accession>A0ABU9BR15</accession>
<proteinExistence type="inferred from homology"/>
<dbReference type="EC" id="3.4.16.4" evidence="5"/>
<keyword evidence="5" id="KW-0121">Carboxypeptidase</keyword>
<feature type="signal peptide" evidence="4">
    <location>
        <begin position="1"/>
        <end position="32"/>
    </location>
</feature>
<dbReference type="InterPro" id="IPR000667">
    <property type="entry name" value="Peptidase_S13"/>
</dbReference>
<keyword evidence="4" id="KW-0732">Signal</keyword>
<evidence type="ECO:0000256" key="1">
    <source>
        <dbReference type="ARBA" id="ARBA00006096"/>
    </source>
</evidence>